<accession>A0AAV5AQN0</accession>
<dbReference type="InterPro" id="IPR035979">
    <property type="entry name" value="RBD_domain_sf"/>
</dbReference>
<feature type="region of interest" description="Disordered" evidence="3">
    <location>
        <begin position="408"/>
        <end position="484"/>
    </location>
</feature>
<evidence type="ECO:0000256" key="3">
    <source>
        <dbReference type="SAM" id="MobiDB-lite"/>
    </source>
</evidence>
<evidence type="ECO:0000259" key="4">
    <source>
        <dbReference type="PROSITE" id="PS50102"/>
    </source>
</evidence>
<feature type="compositionally biased region" description="Polar residues" evidence="3">
    <location>
        <begin position="701"/>
        <end position="717"/>
    </location>
</feature>
<keyword evidence="1 2" id="KW-0694">RNA-binding</keyword>
<feature type="compositionally biased region" description="Polar residues" evidence="3">
    <location>
        <begin position="366"/>
        <end position="375"/>
    </location>
</feature>
<dbReference type="InterPro" id="IPR012677">
    <property type="entry name" value="Nucleotide-bd_a/b_plait_sf"/>
</dbReference>
<dbReference type="Pfam" id="PF00076">
    <property type="entry name" value="RRM_1"/>
    <property type="match status" value="2"/>
</dbReference>
<evidence type="ECO:0000313" key="6">
    <source>
        <dbReference type="Proteomes" id="UP001050691"/>
    </source>
</evidence>
<feature type="region of interest" description="Disordered" evidence="3">
    <location>
        <begin position="657"/>
        <end position="749"/>
    </location>
</feature>
<feature type="domain" description="RRM" evidence="4">
    <location>
        <begin position="18"/>
        <end position="95"/>
    </location>
</feature>
<comment type="caution">
    <text evidence="5">The sequence shown here is derived from an EMBL/GenBank/DDBJ whole genome shotgun (WGS) entry which is preliminary data.</text>
</comment>
<keyword evidence="6" id="KW-1185">Reference proteome</keyword>
<evidence type="ECO:0000256" key="1">
    <source>
        <dbReference type="ARBA" id="ARBA00022884"/>
    </source>
</evidence>
<feature type="region of interest" description="Disordered" evidence="3">
    <location>
        <begin position="347"/>
        <end position="375"/>
    </location>
</feature>
<feature type="domain" description="RRM" evidence="4">
    <location>
        <begin position="154"/>
        <end position="228"/>
    </location>
</feature>
<reference evidence="5" key="1">
    <citation type="submission" date="2021-10" db="EMBL/GenBank/DDBJ databases">
        <title>De novo Genome Assembly of Clathrus columnatus (Basidiomycota, Fungi) Using Illumina and Nanopore Sequence Data.</title>
        <authorList>
            <person name="Ogiso-Tanaka E."/>
            <person name="Itagaki H."/>
            <person name="Hosoya T."/>
            <person name="Hosaka K."/>
        </authorList>
    </citation>
    <scope>NUCLEOTIDE SEQUENCE</scope>
    <source>
        <strain evidence="5">MO-923</strain>
    </source>
</reference>
<dbReference type="GO" id="GO:1990904">
    <property type="term" value="C:ribonucleoprotein complex"/>
    <property type="evidence" value="ECO:0007669"/>
    <property type="project" value="TreeGrafter"/>
</dbReference>
<dbReference type="PANTHER" id="PTHR23003:SF64">
    <property type="entry name" value="RRM DOMAIN-CONTAINING PROTEIN"/>
    <property type="match status" value="1"/>
</dbReference>
<feature type="compositionally biased region" description="Polar residues" evidence="3">
    <location>
        <begin position="804"/>
        <end position="815"/>
    </location>
</feature>
<dbReference type="GO" id="GO:0005737">
    <property type="term" value="C:cytoplasm"/>
    <property type="evidence" value="ECO:0007669"/>
    <property type="project" value="TreeGrafter"/>
</dbReference>
<organism evidence="5 6">
    <name type="scientific">Clathrus columnatus</name>
    <dbReference type="NCBI Taxonomy" id="1419009"/>
    <lineage>
        <taxon>Eukaryota</taxon>
        <taxon>Fungi</taxon>
        <taxon>Dikarya</taxon>
        <taxon>Basidiomycota</taxon>
        <taxon>Agaricomycotina</taxon>
        <taxon>Agaricomycetes</taxon>
        <taxon>Phallomycetidae</taxon>
        <taxon>Phallales</taxon>
        <taxon>Clathraceae</taxon>
        <taxon>Clathrus</taxon>
    </lineage>
</organism>
<dbReference type="InterPro" id="IPR050374">
    <property type="entry name" value="RRT5_SRSF_SR"/>
</dbReference>
<dbReference type="EMBL" id="BPWL01000010">
    <property type="protein sequence ID" value="GJJ14998.1"/>
    <property type="molecule type" value="Genomic_DNA"/>
</dbReference>
<name>A0AAV5AQN0_9AGAM</name>
<dbReference type="FunFam" id="3.30.70.330:FF:000145">
    <property type="entry name" value="Putative RNP domain-containing protein"/>
    <property type="match status" value="1"/>
</dbReference>
<evidence type="ECO:0000256" key="2">
    <source>
        <dbReference type="PROSITE-ProRule" id="PRU00176"/>
    </source>
</evidence>
<feature type="compositionally biased region" description="Low complexity" evidence="3">
    <location>
        <begin position="463"/>
        <end position="479"/>
    </location>
</feature>
<feature type="compositionally biased region" description="Polar residues" evidence="3">
    <location>
        <begin position="738"/>
        <end position="748"/>
    </location>
</feature>
<protein>
    <recommendedName>
        <fullName evidence="4">RRM domain-containing protein</fullName>
    </recommendedName>
</protein>
<feature type="region of interest" description="Disordered" evidence="3">
    <location>
        <begin position="231"/>
        <end position="251"/>
    </location>
</feature>
<dbReference type="PANTHER" id="PTHR23003">
    <property type="entry name" value="RNA RECOGNITION MOTIF RRM DOMAIN CONTAINING PROTEIN"/>
    <property type="match status" value="1"/>
</dbReference>
<gene>
    <name evidence="5" type="ORF">Clacol_009269</name>
</gene>
<dbReference type="GO" id="GO:0003729">
    <property type="term" value="F:mRNA binding"/>
    <property type="evidence" value="ECO:0007669"/>
    <property type="project" value="TreeGrafter"/>
</dbReference>
<feature type="compositionally biased region" description="Polar residues" evidence="3">
    <location>
        <begin position="347"/>
        <end position="358"/>
    </location>
</feature>
<proteinExistence type="predicted"/>
<dbReference type="Proteomes" id="UP001050691">
    <property type="component" value="Unassembled WGS sequence"/>
</dbReference>
<evidence type="ECO:0000313" key="5">
    <source>
        <dbReference type="EMBL" id="GJJ14998.1"/>
    </source>
</evidence>
<feature type="compositionally biased region" description="Polar residues" evidence="3">
    <location>
        <begin position="766"/>
        <end position="779"/>
    </location>
</feature>
<sequence length="869" mass="93057">MATASAPEGPIPGRDTRTQLFVGNLPYRVRWQDLKDLFRKAGTVLRADVSLGPDNRSRGYGTVLLATREDAARAVEMFNGYNWQTRILEVRLDRLPPPDLDLNSANASLTTPFPSGKTFSSYGSNFASFDRNNAFSPDPDDFQLQSTDRVRSLSNVTTRNLFVGNDLKDLFRQAGTIVRADVALGPDGRSRGFGTVSFANDMDAERAVNIFNGYDYNGRVLKVHYDKFSQSLQSQQTQSPLPQFTSPQPSQQLLQPHFLSSGLDSGVGASSHMPMPMPAPTPLSALERALLLPRQRSPSPFHHHIGSVSPYCDSYTIPGITNNVDGAGIQGDILIASSLPTSTVSHILPTSTSSSNHATPFPPSQQPSIYGNFQPSSSIQAAQPAVLSPVPLPKSLSSSSLAETVLSPLSSSARRGGPPPLPLSTKPSLSSVKTNTMNSRNEEKLTLKFGTSASPPSPLLGARPSTLRSPKKSPPSTTSMNQVHTSPTFHIPVATVPPNAPPHASEVETVACEETTQVKMLPKFRQNPSHPHPHPGPITLPSPPLRSFPVTSGAPISPFQGLPPITPSMPTFTFVPQNATPPLNPHFLSPGVGLTPFSPPVPMSPGSYYHPDPRYHTLPWNPAPGAPIYQHPLHPHMYPIHGHSPLHSPSASTFFPTQPVVAGPTAPPTDYFSGPLAEGYFPPVPPQDSADVDDSKLADSGSRSNSDSTTQTISVDQHSLGDESDPALSARGGESRMMSKSSPGTSPDTLHFIAEELGRISIGSRPANNSTSMDDSITKSGAGVERDPSPPQGPQRTHSDESKLPTTSSLGNSTGNERKMDPPNSDQEVGVCTFPSHVTVERRASWTPEATKVHFRRELMSSATGLPPS</sequence>
<dbReference type="PROSITE" id="PS50102">
    <property type="entry name" value="RRM"/>
    <property type="match status" value="2"/>
</dbReference>
<dbReference type="Gene3D" id="3.30.70.330">
    <property type="match status" value="2"/>
</dbReference>
<dbReference type="InterPro" id="IPR000504">
    <property type="entry name" value="RRM_dom"/>
</dbReference>
<dbReference type="SMART" id="SM00360">
    <property type="entry name" value="RRM"/>
    <property type="match status" value="2"/>
</dbReference>
<dbReference type="GO" id="GO:0005634">
    <property type="term" value="C:nucleus"/>
    <property type="evidence" value="ECO:0007669"/>
    <property type="project" value="TreeGrafter"/>
</dbReference>
<dbReference type="AlphaFoldDB" id="A0AAV5AQN0"/>
<feature type="region of interest" description="Disordered" evidence="3">
    <location>
        <begin position="761"/>
        <end position="833"/>
    </location>
</feature>
<dbReference type="SUPFAM" id="SSF54928">
    <property type="entry name" value="RNA-binding domain, RBD"/>
    <property type="match status" value="2"/>
</dbReference>